<dbReference type="InterPro" id="IPR011989">
    <property type="entry name" value="ARM-like"/>
</dbReference>
<dbReference type="GeneID" id="113202430"/>
<dbReference type="InterPro" id="IPR057407">
    <property type="entry name" value="HEAT_TANGO6"/>
</dbReference>
<evidence type="ECO:0000259" key="4">
    <source>
        <dbReference type="Pfam" id="PF23565"/>
    </source>
</evidence>
<sequence>MASAQNNTDRHNLTILWEGLKCLVTPTSAAESGEIDGLREAFQFNLKKAILTLGYENVQEVPHQGCLIDCGSDLIWDYVETVMFIILQLEEKLQEDDLSVSHQKYARSSLQFVASMGILPNVIPGLISLAPNCAMAKLLDEEPSPIMQKYERLSIVMKFFLRCCDNSNFRPLIISNVIHELLSALFQLSYAPVKKPTLEENTNMQSNSNFIMTTEIWDRIEKDKVYFRTFLLKLVKETYQPKIMLELMILQGYKKEHTSPLWLKKAVSSVLTSCLVQPGGVASLIQATFDSSPDSAADWKKTEILAKIITSPLSHYNNIANQLLNLMQKVEGHGHNDMHVIIVACIRQLLERDAALCHKLILEPLLLPLSHISSEVSKVNEDSVILSEEKIESLINIVHKCFASPGSNVSTVNLPATIILPHTFFFYKIFCKVNGSVSRLSKCIEDILYHVLCDSTPQDLEKILKCLLFEEKQEGMYILPPSFDFRFDANGGVSLSQVPELPKDLFSSTVENSGDMLMIFLEKKNDCALSVSVFEVLLKILVKKGMKPSTVHTTILGTVEDTLASLMLASEKHLGIVRLLAALVENTGVKQKLSEDPEPILVFIFNLFESVAPDSASGFEDDDLECIFVAFMILNVILDSTGKDTNWSLFSNLLQPVSVIRDGTENKELKRLAARVFNIISTCGAVSESSLNNQHSKKTSCEEALHDACDPLLPVRGHALVQLTKLLHKRDKETLAKKEAVLCLFKENLNNSDSYIYLAAINGMVAFATIQPEEAVHSLSKEYIAIVSAGESSTRDPELRIKVGEILVKLVRELGALAPKFKNELLNAFLVGAKDVDHLMRASSLSNLGEICQILGYRIGSILQELLVCVQSILRFDKALEPRRASVMVLTHLLRGLDAETFPVLQEAALELYRSLKTVYCEDQDDVVRLHAQLALEELGRLAQEILFPKISMEKKIHILP</sequence>
<protein>
    <submittedName>
        <fullName evidence="7">Transport and Golgi organization protein 6 homolog</fullName>
    </submittedName>
</protein>
<feature type="domain" description="TANGO6 N-terminal" evidence="5">
    <location>
        <begin position="93"/>
        <end position="259"/>
    </location>
</feature>
<proteinExistence type="inferred from homology"/>
<evidence type="ECO:0000313" key="6">
    <source>
        <dbReference type="Proteomes" id="UP000504606"/>
    </source>
</evidence>
<accession>A0A6J1RZP9</accession>
<dbReference type="InterPro" id="IPR019451">
    <property type="entry name" value="Rtp1_C1"/>
</dbReference>
<gene>
    <name evidence="7" type="primary">LOC113202430</name>
</gene>
<feature type="domain" description="TANGO6 HEAT repeat" evidence="4">
    <location>
        <begin position="275"/>
        <end position="500"/>
    </location>
</feature>
<dbReference type="RefSeq" id="XP_026272425.1">
    <property type="nucleotide sequence ID" value="XM_026416640.2"/>
</dbReference>
<dbReference type="AlphaFoldDB" id="A0A6J1RZP9"/>
<dbReference type="SUPFAM" id="SSF48371">
    <property type="entry name" value="ARM repeat"/>
    <property type="match status" value="1"/>
</dbReference>
<reference evidence="7" key="1">
    <citation type="submission" date="2025-08" db="UniProtKB">
        <authorList>
            <consortium name="RefSeq"/>
        </authorList>
    </citation>
    <scope>IDENTIFICATION</scope>
    <source>
        <tissue evidence="7">Whole organism</tissue>
    </source>
</reference>
<keyword evidence="6" id="KW-1185">Reference proteome</keyword>
<dbReference type="PANTHER" id="PTHR20959">
    <property type="entry name" value="TRANSPORT AND GOLGI ORGANIZATION PROTEIN 6 FAMILY MEMBER"/>
    <property type="match status" value="1"/>
</dbReference>
<dbReference type="InterPro" id="IPR016024">
    <property type="entry name" value="ARM-type_fold"/>
</dbReference>
<dbReference type="Pfam" id="PF25267">
    <property type="entry name" value="TANGO6_N"/>
    <property type="match status" value="1"/>
</dbReference>
<comment type="similarity">
    <text evidence="1">Belongs to the Tango6 family.</text>
</comment>
<dbReference type="InterPro" id="IPR019414">
    <property type="entry name" value="Rtp1_C2"/>
</dbReference>
<evidence type="ECO:0000256" key="1">
    <source>
        <dbReference type="ARBA" id="ARBA00005724"/>
    </source>
</evidence>
<dbReference type="Pfam" id="PF10363">
    <property type="entry name" value="RTP1_C1"/>
    <property type="match status" value="1"/>
</dbReference>
<dbReference type="Gene3D" id="1.25.10.10">
    <property type="entry name" value="Leucine-rich Repeat Variant"/>
    <property type="match status" value="1"/>
</dbReference>
<dbReference type="GO" id="GO:0009306">
    <property type="term" value="P:protein secretion"/>
    <property type="evidence" value="ECO:0007669"/>
    <property type="project" value="TreeGrafter"/>
</dbReference>
<feature type="domain" description="RNA polymerase II assembly factor Rtp1 C-terminal" evidence="3">
    <location>
        <begin position="702"/>
        <end position="816"/>
    </location>
</feature>
<name>A0A6J1RZP9_FRAOC</name>
<feature type="domain" description="RNA polymerase II assembly factor Rtp1 C-terminal" evidence="2">
    <location>
        <begin position="911"/>
        <end position="939"/>
    </location>
</feature>
<dbReference type="KEGG" id="foc:113202430"/>
<dbReference type="Pfam" id="PF10304">
    <property type="entry name" value="RTP1_C2"/>
    <property type="match status" value="1"/>
</dbReference>
<dbReference type="PANTHER" id="PTHR20959:SF1">
    <property type="entry name" value="TRANSPORT AND GOLGI ORGANIZATION PROTEIN 6 HOMOLOG"/>
    <property type="match status" value="1"/>
</dbReference>
<evidence type="ECO:0000259" key="2">
    <source>
        <dbReference type="Pfam" id="PF10304"/>
    </source>
</evidence>
<dbReference type="OrthoDB" id="39591at2759"/>
<dbReference type="InterPro" id="IPR057347">
    <property type="entry name" value="TANGO6_N"/>
</dbReference>
<organism evidence="6 7">
    <name type="scientific">Frankliniella occidentalis</name>
    <name type="common">Western flower thrips</name>
    <name type="synonym">Euthrips occidentalis</name>
    <dbReference type="NCBI Taxonomy" id="133901"/>
    <lineage>
        <taxon>Eukaryota</taxon>
        <taxon>Metazoa</taxon>
        <taxon>Ecdysozoa</taxon>
        <taxon>Arthropoda</taxon>
        <taxon>Hexapoda</taxon>
        <taxon>Insecta</taxon>
        <taxon>Pterygota</taxon>
        <taxon>Neoptera</taxon>
        <taxon>Paraneoptera</taxon>
        <taxon>Thysanoptera</taxon>
        <taxon>Terebrantia</taxon>
        <taxon>Thripoidea</taxon>
        <taxon>Thripidae</taxon>
        <taxon>Frankliniella</taxon>
    </lineage>
</organism>
<evidence type="ECO:0000259" key="5">
    <source>
        <dbReference type="Pfam" id="PF25267"/>
    </source>
</evidence>
<dbReference type="Pfam" id="PF23565">
    <property type="entry name" value="ARM_TANGO6"/>
    <property type="match status" value="1"/>
</dbReference>
<evidence type="ECO:0000259" key="3">
    <source>
        <dbReference type="Pfam" id="PF10363"/>
    </source>
</evidence>
<dbReference type="CTD" id="79613"/>
<dbReference type="InterPro" id="IPR039600">
    <property type="entry name" value="TANGO6/Rtp1"/>
</dbReference>
<evidence type="ECO:0000313" key="7">
    <source>
        <dbReference type="RefSeq" id="XP_026272425.1"/>
    </source>
</evidence>
<dbReference type="Proteomes" id="UP000504606">
    <property type="component" value="Unplaced"/>
</dbReference>